<dbReference type="STRING" id="10181.G5C4H2"/>
<organism evidence="6 7">
    <name type="scientific">Heterocephalus glaber</name>
    <name type="common">Naked mole rat</name>
    <dbReference type="NCBI Taxonomy" id="10181"/>
    <lineage>
        <taxon>Eukaryota</taxon>
        <taxon>Metazoa</taxon>
        <taxon>Chordata</taxon>
        <taxon>Craniata</taxon>
        <taxon>Vertebrata</taxon>
        <taxon>Euteleostomi</taxon>
        <taxon>Mammalia</taxon>
        <taxon>Eutheria</taxon>
        <taxon>Euarchontoglires</taxon>
        <taxon>Glires</taxon>
        <taxon>Rodentia</taxon>
        <taxon>Hystricomorpha</taxon>
        <taxon>Bathyergidae</taxon>
        <taxon>Heterocephalus</taxon>
    </lineage>
</organism>
<evidence type="ECO:0000256" key="2">
    <source>
        <dbReference type="ARBA" id="ARBA00023242"/>
    </source>
</evidence>
<comment type="subcellular location">
    <subcellularLocation>
        <location evidence="1 3 4">Nucleus</location>
    </subcellularLocation>
</comment>
<keyword evidence="2 3" id="KW-0539">Nucleus</keyword>
<accession>G5C4H2</accession>
<dbReference type="Proteomes" id="UP000006813">
    <property type="component" value="Unassembled WGS sequence"/>
</dbReference>
<dbReference type="SMART" id="SM00389">
    <property type="entry name" value="HOX"/>
    <property type="match status" value="1"/>
</dbReference>
<name>G5C4H2_HETGA</name>
<dbReference type="EMBL" id="JH173383">
    <property type="protein sequence ID" value="EHB16433.1"/>
    <property type="molecule type" value="Genomic_DNA"/>
</dbReference>
<dbReference type="InParanoid" id="G5C4H2"/>
<feature type="DNA-binding region" description="Homeobox" evidence="3">
    <location>
        <begin position="3"/>
        <end position="60"/>
    </location>
</feature>
<evidence type="ECO:0000256" key="3">
    <source>
        <dbReference type="PROSITE-ProRule" id="PRU00108"/>
    </source>
</evidence>
<evidence type="ECO:0000313" key="7">
    <source>
        <dbReference type="Proteomes" id="UP000006813"/>
    </source>
</evidence>
<keyword evidence="3 4" id="KW-0371">Homeobox</keyword>
<evidence type="ECO:0000256" key="4">
    <source>
        <dbReference type="RuleBase" id="RU000682"/>
    </source>
</evidence>
<dbReference type="AlphaFoldDB" id="G5C4H2"/>
<evidence type="ECO:0000256" key="1">
    <source>
        <dbReference type="ARBA" id="ARBA00004123"/>
    </source>
</evidence>
<dbReference type="InterPro" id="IPR009057">
    <property type="entry name" value="Homeodomain-like_sf"/>
</dbReference>
<keyword evidence="3 4" id="KW-0238">DNA-binding</keyword>
<dbReference type="CDD" id="cd00086">
    <property type="entry name" value="homeodomain"/>
    <property type="match status" value="1"/>
</dbReference>
<dbReference type="SUPFAM" id="SSF46689">
    <property type="entry name" value="Homeodomain-like"/>
    <property type="match status" value="1"/>
</dbReference>
<dbReference type="PROSITE" id="PS50071">
    <property type="entry name" value="HOMEOBOX_2"/>
    <property type="match status" value="1"/>
</dbReference>
<feature type="non-terminal residue" evidence="6">
    <location>
        <position position="64"/>
    </location>
</feature>
<dbReference type="InterPro" id="IPR050720">
    <property type="entry name" value="Engrailed_Homeobox_TFs"/>
</dbReference>
<dbReference type="GO" id="GO:0005634">
    <property type="term" value="C:nucleus"/>
    <property type="evidence" value="ECO:0007669"/>
    <property type="project" value="UniProtKB-SubCell"/>
</dbReference>
<protein>
    <submittedName>
        <fullName evidence="6">Double homeobox protein A</fullName>
    </submittedName>
</protein>
<proteinExistence type="predicted"/>
<dbReference type="PANTHER" id="PTHR24341:SF1">
    <property type="entry name" value="CYTOPLASMIC POLYADENYLATED HOMEOBOX-LIKE PROTEIN"/>
    <property type="match status" value="1"/>
</dbReference>
<sequence>KGRPRYRFTNDALQILKQFFEQNPYPDLAAKQELANQIHCDAYVIDKWFRNRRTRLPPGEKQRV</sequence>
<dbReference type="Pfam" id="PF00046">
    <property type="entry name" value="Homeodomain"/>
    <property type="match status" value="1"/>
</dbReference>
<evidence type="ECO:0000259" key="5">
    <source>
        <dbReference type="PROSITE" id="PS50071"/>
    </source>
</evidence>
<reference evidence="6 7" key="1">
    <citation type="journal article" date="2011" name="Nature">
        <title>Genome sequencing reveals insights into physiology and longevity of the naked mole rat.</title>
        <authorList>
            <person name="Kim E.B."/>
            <person name="Fang X."/>
            <person name="Fushan A.A."/>
            <person name="Huang Z."/>
            <person name="Lobanov A.V."/>
            <person name="Han L."/>
            <person name="Marino S.M."/>
            <person name="Sun X."/>
            <person name="Turanov A.A."/>
            <person name="Yang P."/>
            <person name="Yim S.H."/>
            <person name="Zhao X."/>
            <person name="Kasaikina M.V."/>
            <person name="Stoletzki N."/>
            <person name="Peng C."/>
            <person name="Polak P."/>
            <person name="Xiong Z."/>
            <person name="Kiezun A."/>
            <person name="Zhu Y."/>
            <person name="Chen Y."/>
            <person name="Kryukov G.V."/>
            <person name="Zhang Q."/>
            <person name="Peshkin L."/>
            <person name="Yang L."/>
            <person name="Bronson R.T."/>
            <person name="Buffenstein R."/>
            <person name="Wang B."/>
            <person name="Han C."/>
            <person name="Li Q."/>
            <person name="Chen L."/>
            <person name="Zhao W."/>
            <person name="Sunyaev S.R."/>
            <person name="Park T.J."/>
            <person name="Zhang G."/>
            <person name="Wang J."/>
            <person name="Gladyshev V.N."/>
        </authorList>
    </citation>
    <scope>NUCLEOTIDE SEQUENCE [LARGE SCALE GENOMIC DNA]</scope>
</reference>
<feature type="domain" description="Homeobox" evidence="5">
    <location>
        <begin position="1"/>
        <end position="59"/>
    </location>
</feature>
<evidence type="ECO:0000313" key="6">
    <source>
        <dbReference type="EMBL" id="EHB16433.1"/>
    </source>
</evidence>
<gene>
    <name evidence="6" type="ORF">GW7_13739</name>
</gene>
<dbReference type="GO" id="GO:0000981">
    <property type="term" value="F:DNA-binding transcription factor activity, RNA polymerase II-specific"/>
    <property type="evidence" value="ECO:0007669"/>
    <property type="project" value="TreeGrafter"/>
</dbReference>
<dbReference type="GO" id="GO:0000978">
    <property type="term" value="F:RNA polymerase II cis-regulatory region sequence-specific DNA binding"/>
    <property type="evidence" value="ECO:0007669"/>
    <property type="project" value="TreeGrafter"/>
</dbReference>
<dbReference type="PANTHER" id="PTHR24341">
    <property type="entry name" value="HOMEOBOX PROTEIN ENGRAILED"/>
    <property type="match status" value="1"/>
</dbReference>
<feature type="non-terminal residue" evidence="6">
    <location>
        <position position="1"/>
    </location>
</feature>
<dbReference type="Gene3D" id="1.10.10.60">
    <property type="entry name" value="Homeodomain-like"/>
    <property type="match status" value="1"/>
</dbReference>
<dbReference type="InterPro" id="IPR001356">
    <property type="entry name" value="HD"/>
</dbReference>